<accession>A0A8I6S2K2</accession>
<dbReference type="GO" id="GO:0097632">
    <property type="term" value="C:extrinsic component of phagophore assembly site membrane"/>
    <property type="evidence" value="ECO:0007669"/>
    <property type="project" value="TreeGrafter"/>
</dbReference>
<evidence type="ECO:0000313" key="4">
    <source>
        <dbReference type="Proteomes" id="UP000494040"/>
    </source>
</evidence>
<dbReference type="GO" id="GO:0000045">
    <property type="term" value="P:autophagosome assembly"/>
    <property type="evidence" value="ECO:0007669"/>
    <property type="project" value="TreeGrafter"/>
</dbReference>
<dbReference type="GO" id="GO:0043495">
    <property type="term" value="F:protein-membrane adaptor activity"/>
    <property type="evidence" value="ECO:0007669"/>
    <property type="project" value="TreeGrafter"/>
</dbReference>
<evidence type="ECO:0008006" key="5">
    <source>
        <dbReference type="Google" id="ProtNLM"/>
    </source>
</evidence>
<dbReference type="GO" id="GO:0000423">
    <property type="term" value="P:mitophagy"/>
    <property type="evidence" value="ECO:0007669"/>
    <property type="project" value="TreeGrafter"/>
</dbReference>
<name>A0A8I6S2K2_CIMLE</name>
<keyword evidence="4" id="KW-1185">Reference proteome</keyword>
<dbReference type="OrthoDB" id="16772at2759"/>
<evidence type="ECO:0000313" key="3">
    <source>
        <dbReference type="EnsemblMetazoa" id="XP_014255966.1"/>
    </source>
</evidence>
<gene>
    <name evidence="3" type="primary">106670291</name>
</gene>
<keyword evidence="1 2" id="KW-0175">Coiled coil</keyword>
<dbReference type="Pfam" id="PF10186">
    <property type="entry name" value="ATG14"/>
    <property type="match status" value="1"/>
</dbReference>
<dbReference type="GO" id="GO:0005776">
    <property type="term" value="C:autophagosome"/>
    <property type="evidence" value="ECO:0007669"/>
    <property type="project" value="TreeGrafter"/>
</dbReference>
<dbReference type="GO" id="GO:0097629">
    <property type="term" value="C:extrinsic component of omegasome membrane"/>
    <property type="evidence" value="ECO:0007669"/>
    <property type="project" value="TreeGrafter"/>
</dbReference>
<proteinExistence type="predicted"/>
<dbReference type="KEGG" id="clec:106670291"/>
<dbReference type="GO" id="GO:0035032">
    <property type="term" value="C:phosphatidylinositol 3-kinase complex, class III"/>
    <property type="evidence" value="ECO:0007669"/>
    <property type="project" value="TreeGrafter"/>
</dbReference>
<sequence>MTSSSGDSAAPLDFHISSSCEDNGKLVLATEDCPLCCKAKRIFYCKYCIKNGNFLHSSSRCSESFIDKKLKLLTYKQEKAKAQQSIEKKLTPHLKIARMKSDIKTHNERILFLKRLIQDKKETIAEKKEKVKILTETNNEKKIRLPRYEDRVGQLKGYVKKRSNDLKEQEENLKNIRDKLMRLRKVNIKQLVQYIFPITVVKPSVSHEEDSDTVSALEDACRTAYVQGKWVFTNISSELQHCIVAPTLPSSGDYTAYSDWVAANKDGVPTSTNTIDFNPAYNISAALTYTTQLVNMLAYYLDIRLPSKLCYSEFCTSELSKEKFTKRVARLNWNVIHLCLSQNVNPSLLKAESTLGNILQLLEAAELGRTGACEIDPEATKTLEEMLRPGLEICSDSEDSEDDSEHLSYEWESVANVGLPEVEAGPAQNLASQQLSSSSVAGGLLTSTAASIVSLWRGWATNR</sequence>
<dbReference type="GO" id="GO:0035014">
    <property type="term" value="F:phosphatidylinositol 3-kinase regulator activity"/>
    <property type="evidence" value="ECO:0007669"/>
    <property type="project" value="TreeGrafter"/>
</dbReference>
<dbReference type="PANTHER" id="PTHR13664">
    <property type="entry name" value="BECLIN 1-ASSOCIATED AUTOPHAGY-RELATED KEY REGULATOR"/>
    <property type="match status" value="1"/>
</dbReference>
<organism evidence="3 4">
    <name type="scientific">Cimex lectularius</name>
    <name type="common">Bed bug</name>
    <name type="synonym">Acanthia lectularia</name>
    <dbReference type="NCBI Taxonomy" id="79782"/>
    <lineage>
        <taxon>Eukaryota</taxon>
        <taxon>Metazoa</taxon>
        <taxon>Ecdysozoa</taxon>
        <taxon>Arthropoda</taxon>
        <taxon>Hexapoda</taxon>
        <taxon>Insecta</taxon>
        <taxon>Pterygota</taxon>
        <taxon>Neoptera</taxon>
        <taxon>Paraneoptera</taxon>
        <taxon>Hemiptera</taxon>
        <taxon>Heteroptera</taxon>
        <taxon>Panheteroptera</taxon>
        <taxon>Cimicomorpha</taxon>
        <taxon>Cimicidae</taxon>
        <taxon>Cimex</taxon>
    </lineage>
</organism>
<feature type="coiled-coil region" evidence="2">
    <location>
        <begin position="110"/>
        <end position="186"/>
    </location>
</feature>
<dbReference type="OMA" id="LCYSEFC"/>
<evidence type="ECO:0000256" key="1">
    <source>
        <dbReference type="ARBA" id="ARBA00023054"/>
    </source>
</evidence>
<dbReference type="GO" id="GO:0009267">
    <property type="term" value="P:cellular response to starvation"/>
    <property type="evidence" value="ECO:0007669"/>
    <property type="project" value="TreeGrafter"/>
</dbReference>
<dbReference type="GO" id="GO:0016240">
    <property type="term" value="P:autophagosome membrane docking"/>
    <property type="evidence" value="ECO:0007669"/>
    <property type="project" value="TreeGrafter"/>
</dbReference>
<protein>
    <recommendedName>
        <fullName evidence="5">Beclin 1-associated autophagy-related key regulator</fullName>
    </recommendedName>
</protein>
<dbReference type="Proteomes" id="UP000494040">
    <property type="component" value="Unassembled WGS sequence"/>
</dbReference>
<evidence type="ECO:0000256" key="2">
    <source>
        <dbReference type="SAM" id="Coils"/>
    </source>
</evidence>
<dbReference type="InterPro" id="IPR018791">
    <property type="entry name" value="UV_resistance/autophagy_Atg14"/>
</dbReference>
<dbReference type="PANTHER" id="PTHR13664:SF0">
    <property type="entry name" value="BECLIN 1-ASSOCIATED AUTOPHAGY-RELATED KEY REGULATOR"/>
    <property type="match status" value="1"/>
</dbReference>
<dbReference type="AlphaFoldDB" id="A0A8I6S2K2"/>
<dbReference type="EnsemblMetazoa" id="XM_014400480.2">
    <property type="protein sequence ID" value="XP_014255966.1"/>
    <property type="gene ID" value="LOC106670291"/>
</dbReference>
<reference evidence="3" key="1">
    <citation type="submission" date="2022-01" db="UniProtKB">
        <authorList>
            <consortium name="EnsemblMetazoa"/>
        </authorList>
    </citation>
    <scope>IDENTIFICATION</scope>
</reference>